<feature type="binding site" evidence="8">
    <location>
        <position position="346"/>
    </location>
    <ligand>
        <name>phosphoenolpyruvate</name>
        <dbReference type="ChEBI" id="CHEBI:58702"/>
    </ligand>
</feature>
<comment type="similarity">
    <text evidence="2 8">Belongs to the EPSP synthase family.</text>
</comment>
<evidence type="ECO:0000259" key="9">
    <source>
        <dbReference type="Pfam" id="PF00275"/>
    </source>
</evidence>
<evidence type="ECO:0000256" key="8">
    <source>
        <dbReference type="HAMAP-Rule" id="MF_00210"/>
    </source>
</evidence>
<feature type="binding site" evidence="8">
    <location>
        <position position="172"/>
    </location>
    <ligand>
        <name>3-phosphoshikimate</name>
        <dbReference type="ChEBI" id="CHEBI:145989"/>
    </ligand>
</feature>
<dbReference type="GO" id="GO:0008652">
    <property type="term" value="P:amino acid biosynthetic process"/>
    <property type="evidence" value="ECO:0007669"/>
    <property type="project" value="UniProtKB-KW"/>
</dbReference>
<accession>A0A132N255</accession>
<dbReference type="AlphaFoldDB" id="A0A132N255"/>
<dbReference type="PANTHER" id="PTHR21090:SF5">
    <property type="entry name" value="PENTAFUNCTIONAL AROM POLYPEPTIDE"/>
    <property type="match status" value="1"/>
</dbReference>
<evidence type="ECO:0000313" key="13">
    <source>
        <dbReference type="Proteomes" id="UP000070659"/>
    </source>
</evidence>
<dbReference type="GO" id="GO:0009073">
    <property type="term" value="P:aromatic amino acid family biosynthetic process"/>
    <property type="evidence" value="ECO:0007669"/>
    <property type="project" value="UniProtKB-KW"/>
</dbReference>
<feature type="binding site" evidence="8">
    <location>
        <position position="342"/>
    </location>
    <ligand>
        <name>3-phosphoshikimate</name>
        <dbReference type="ChEBI" id="CHEBI:145989"/>
    </ligand>
</feature>
<dbReference type="EMBL" id="JYIJ01000016">
    <property type="protein sequence ID" value="KWX04173.1"/>
    <property type="molecule type" value="Genomic_DNA"/>
</dbReference>
<feature type="binding site" evidence="8">
    <location>
        <position position="387"/>
    </location>
    <ligand>
        <name>phosphoenolpyruvate</name>
        <dbReference type="ChEBI" id="CHEBI:58702"/>
    </ligand>
</feature>
<feature type="binding site" evidence="8">
    <location>
        <position position="171"/>
    </location>
    <ligand>
        <name>3-phosphoshikimate</name>
        <dbReference type="ChEBI" id="CHEBI:145989"/>
    </ligand>
</feature>
<protein>
    <recommendedName>
        <fullName evidence="8">3-phosphoshikimate 1-carboxyvinyltransferase</fullName>
        <ecNumber evidence="8">2.5.1.19</ecNumber>
    </recommendedName>
    <alternativeName>
        <fullName evidence="8">5-enolpyruvylshikimate-3-phosphate synthase</fullName>
        <shortName evidence="8">EPSP synthase</shortName>
        <shortName evidence="8">EPSPS</shortName>
    </alternativeName>
</protein>
<dbReference type="EC" id="2.5.1.19" evidence="8"/>
<dbReference type="GO" id="GO:0005737">
    <property type="term" value="C:cytoplasm"/>
    <property type="evidence" value="ECO:0007669"/>
    <property type="project" value="UniProtKB-SubCell"/>
</dbReference>
<dbReference type="GO" id="GO:0009423">
    <property type="term" value="P:chorismate biosynthetic process"/>
    <property type="evidence" value="ECO:0007669"/>
    <property type="project" value="UniProtKB-UniRule"/>
</dbReference>
<feature type="binding site" evidence="8">
    <location>
        <position position="26"/>
    </location>
    <ligand>
        <name>3-phosphoshikimate</name>
        <dbReference type="ChEBI" id="CHEBI:145989"/>
    </ligand>
</feature>
<dbReference type="PATRIC" id="fig|1469144.8.peg.3637"/>
<dbReference type="Pfam" id="PF00275">
    <property type="entry name" value="EPSP_synthase"/>
    <property type="match status" value="1"/>
</dbReference>
<dbReference type="Proteomes" id="UP000070598">
    <property type="component" value="Unassembled WGS sequence"/>
</dbReference>
<comment type="pathway">
    <text evidence="1 8">Metabolic intermediate biosynthesis; chorismate biosynthesis; chorismate from D-erythrose 4-phosphate and phosphoenolpyruvate: step 6/7.</text>
</comment>
<evidence type="ECO:0000256" key="1">
    <source>
        <dbReference type="ARBA" id="ARBA00004811"/>
    </source>
</evidence>
<comment type="catalytic activity">
    <reaction evidence="7">
        <text>3-phosphoshikimate + phosphoenolpyruvate = 5-O-(1-carboxyvinyl)-3-phosphoshikimate + phosphate</text>
        <dbReference type="Rhea" id="RHEA:21256"/>
        <dbReference type="ChEBI" id="CHEBI:43474"/>
        <dbReference type="ChEBI" id="CHEBI:57701"/>
        <dbReference type="ChEBI" id="CHEBI:58702"/>
        <dbReference type="ChEBI" id="CHEBI:145989"/>
        <dbReference type="EC" id="2.5.1.19"/>
    </reaction>
    <physiologicalReaction direction="left-to-right" evidence="7">
        <dbReference type="Rhea" id="RHEA:21257"/>
    </physiologicalReaction>
</comment>
<organism evidence="10 13">
    <name type="scientific">Carbonactinospora thermoautotrophica</name>
    <dbReference type="NCBI Taxonomy" id="1469144"/>
    <lineage>
        <taxon>Bacteria</taxon>
        <taxon>Bacillati</taxon>
        <taxon>Actinomycetota</taxon>
        <taxon>Actinomycetes</taxon>
        <taxon>Kitasatosporales</taxon>
        <taxon>Carbonactinosporaceae</taxon>
        <taxon>Carbonactinospora</taxon>
    </lineage>
</organism>
<keyword evidence="5 8" id="KW-0808">Transferase</keyword>
<evidence type="ECO:0000256" key="3">
    <source>
        <dbReference type="ARBA" id="ARBA00022490"/>
    </source>
</evidence>
<feature type="binding site" evidence="8">
    <location>
        <position position="98"/>
    </location>
    <ligand>
        <name>phosphoenolpyruvate</name>
        <dbReference type="ChEBI" id="CHEBI:58702"/>
    </ligand>
</feature>
<dbReference type="GO" id="GO:0003866">
    <property type="term" value="F:3-phosphoshikimate 1-carboxyvinyltransferase activity"/>
    <property type="evidence" value="ECO:0007669"/>
    <property type="project" value="UniProtKB-UniRule"/>
</dbReference>
<dbReference type="PROSITE" id="PS00104">
    <property type="entry name" value="EPSP_SYNTHASE_1"/>
    <property type="match status" value="1"/>
</dbReference>
<dbReference type="FunFam" id="3.65.10.10:FF:000011">
    <property type="entry name" value="3-phosphoshikimate 1-carboxyvinyltransferase"/>
    <property type="match status" value="1"/>
</dbReference>
<keyword evidence="6 8" id="KW-0057">Aromatic amino acid biosynthesis</keyword>
<feature type="binding site" evidence="8">
    <location>
        <position position="126"/>
    </location>
    <ligand>
        <name>phosphoenolpyruvate</name>
        <dbReference type="ChEBI" id="CHEBI:58702"/>
    </ligand>
</feature>
<dbReference type="CDD" id="cd01556">
    <property type="entry name" value="EPSP_synthase"/>
    <property type="match status" value="1"/>
</dbReference>
<proteinExistence type="inferred from homology"/>
<evidence type="ECO:0000256" key="2">
    <source>
        <dbReference type="ARBA" id="ARBA00009948"/>
    </source>
</evidence>
<evidence type="ECO:0000256" key="4">
    <source>
        <dbReference type="ARBA" id="ARBA00022605"/>
    </source>
</evidence>
<dbReference type="SUPFAM" id="SSF55205">
    <property type="entry name" value="EPT/RTPC-like"/>
    <property type="match status" value="1"/>
</dbReference>
<feature type="binding site" evidence="8">
    <location>
        <position position="27"/>
    </location>
    <ligand>
        <name>3-phosphoshikimate</name>
        <dbReference type="ChEBI" id="CHEBI:145989"/>
    </ligand>
</feature>
<evidence type="ECO:0000256" key="6">
    <source>
        <dbReference type="ARBA" id="ARBA00023141"/>
    </source>
</evidence>
<comment type="function">
    <text evidence="8">Catalyzes the transfer of the enolpyruvyl moiety of phosphoenolpyruvate (PEP) to the 5-hydroxyl of shikimate-3-phosphate (S3P) to produce enolpyruvyl shikimate-3-phosphate and inorganic phosphate.</text>
</comment>
<reference evidence="12" key="2">
    <citation type="submission" date="2015-02" db="EMBL/GenBank/DDBJ databases">
        <title>Physiological reanalysis, assessment of diazotrophy, and genome sequences of multiple isolates of Streptomyces thermoautotrophicus.</title>
        <authorList>
            <person name="MacKellar D.C."/>
            <person name="Lieber L."/>
            <person name="Norman J."/>
            <person name="Bolger A."/>
            <person name="Tobin C."/>
            <person name="Murray J.W."/>
            <person name="Friesen M."/>
            <person name="Prell J."/>
        </authorList>
    </citation>
    <scope>NUCLEOTIDE SEQUENCE [LARGE SCALE GENOMIC DNA]</scope>
    <source>
        <strain evidence="12">UBT1</strain>
    </source>
</reference>
<feature type="binding site" evidence="8">
    <location>
        <position position="200"/>
    </location>
    <ligand>
        <name>3-phosphoshikimate</name>
        <dbReference type="ChEBI" id="CHEBI:145989"/>
    </ligand>
</feature>
<dbReference type="InterPro" id="IPR013792">
    <property type="entry name" value="RNA3'P_cycl/enolpyr_Trfase_a/b"/>
</dbReference>
<evidence type="ECO:0000313" key="12">
    <source>
        <dbReference type="Proteomes" id="UP000070598"/>
    </source>
</evidence>
<comment type="caution">
    <text evidence="10">The sequence shown here is derived from an EMBL/GenBank/DDBJ whole genome shotgun (WGS) entry which is preliminary data.</text>
</comment>
<feature type="active site" description="Proton acceptor" evidence="8">
    <location>
        <position position="315"/>
    </location>
</feature>
<dbReference type="HAMAP" id="MF_00210">
    <property type="entry name" value="EPSP_synth"/>
    <property type="match status" value="1"/>
</dbReference>
<feature type="binding site" evidence="8">
    <location>
        <position position="315"/>
    </location>
    <ligand>
        <name>3-phosphoshikimate</name>
        <dbReference type="ChEBI" id="CHEBI:145989"/>
    </ligand>
</feature>
<evidence type="ECO:0000313" key="11">
    <source>
        <dbReference type="EMBL" id="KWX06909.1"/>
    </source>
</evidence>
<dbReference type="PANTHER" id="PTHR21090">
    <property type="entry name" value="AROM/DEHYDROQUINATE SYNTHASE"/>
    <property type="match status" value="1"/>
</dbReference>
<dbReference type="Gene3D" id="3.65.10.10">
    <property type="entry name" value="Enolpyruvate transferase domain"/>
    <property type="match status" value="2"/>
</dbReference>
<dbReference type="EMBL" id="JYIK01001083">
    <property type="protein sequence ID" value="KWX06909.1"/>
    <property type="molecule type" value="Genomic_DNA"/>
</dbReference>
<comment type="caution">
    <text evidence="8">Lacks conserved residue(s) required for the propagation of feature annotation.</text>
</comment>
<reference evidence="10 13" key="1">
    <citation type="submission" date="2015-02" db="EMBL/GenBank/DDBJ databases">
        <title>Physiological reanalysis, assessment of diazotrophy, and genome sequences of multiple isolates of Streptomyces thermoautotrophicus.</title>
        <authorList>
            <person name="MacKellar D.C."/>
            <person name="Lieber L."/>
            <person name="Norman J."/>
            <person name="Bolger A."/>
            <person name="Tobin C."/>
            <person name="Murray J.W."/>
            <person name="Prell J."/>
        </authorList>
    </citation>
    <scope>NUCLEOTIDE SEQUENCE [LARGE SCALE GENOMIC DNA]</scope>
    <source>
        <strain evidence="10 13">UBT1</strain>
    </source>
</reference>
<evidence type="ECO:0000256" key="5">
    <source>
        <dbReference type="ARBA" id="ARBA00022679"/>
    </source>
</evidence>
<feature type="binding site" evidence="8">
    <location>
        <position position="173"/>
    </location>
    <ligand>
        <name>phosphoenolpyruvate</name>
        <dbReference type="ChEBI" id="CHEBI:58702"/>
    </ligand>
</feature>
<feature type="domain" description="Enolpyruvate transferase" evidence="9">
    <location>
        <begin position="11"/>
        <end position="419"/>
    </location>
</feature>
<feature type="binding site" evidence="8">
    <location>
        <position position="412"/>
    </location>
    <ligand>
        <name>phosphoenolpyruvate</name>
        <dbReference type="ChEBI" id="CHEBI:58702"/>
    </ligand>
</feature>
<dbReference type="InterPro" id="IPR023193">
    <property type="entry name" value="EPSP_synthase_CS"/>
</dbReference>
<sequence>MTTPPHWPAPTAPGPVEAVVEVPGSKSVTNRALVLAALADAPSYLRRPLHSRDTLLMANGLRAMGVVIEEQSSGAHPDWYVIPAALRGDARVDVGNAGTVMRFLPPVATLAEGPVHFDGDPRSRQRPLGPLIEALRALGARVDDTAGALPLTVHGTGSLTGGTVTLDASSSSQLVSGLLLSGPRFNLGVEVRHDGPPLPSLPHIAMTVQMLRQAGAQVDDVTENLWRVSPGALLGQDLVIEPDLSNAAPFLAAALVTGGRVTIRDWPERTAQPGDALRDLFGRMGGECELREDGLTLRGTGQVHGIDADLHDVGELTPVVAAVAALADSPSRLRGIAHLRRHETDRLAALAKEINGLGGDVTDTGDGLVIRPKPLHGGVFATYDDHRLVMAAAVIGLVVPGVEIENVTTVGKTLPEFPELWTRMLGG</sequence>
<dbReference type="NCBIfam" id="TIGR01356">
    <property type="entry name" value="aroA"/>
    <property type="match status" value="1"/>
</dbReference>
<name>A0A132N255_9ACTN</name>
<evidence type="ECO:0000256" key="7">
    <source>
        <dbReference type="ARBA" id="ARBA00044633"/>
    </source>
</evidence>
<feature type="binding site" evidence="8">
    <location>
        <position position="173"/>
    </location>
    <ligand>
        <name>3-phosphoshikimate</name>
        <dbReference type="ChEBI" id="CHEBI:145989"/>
    </ligand>
</feature>
<dbReference type="PROSITE" id="PS00885">
    <property type="entry name" value="EPSP_SYNTHASE_2"/>
    <property type="match status" value="1"/>
</dbReference>
<keyword evidence="4 8" id="KW-0028">Amino-acid biosynthesis</keyword>
<dbReference type="RefSeq" id="WP_066884715.1">
    <property type="nucleotide sequence ID" value="NZ_CP171739.1"/>
</dbReference>
<dbReference type="Proteomes" id="UP000070659">
    <property type="component" value="Unassembled WGS sequence"/>
</dbReference>
<keyword evidence="3 8" id="KW-0963">Cytoplasm</keyword>
<dbReference type="InterPro" id="IPR036968">
    <property type="entry name" value="Enolpyruvate_Tfrase_sf"/>
</dbReference>
<dbReference type="InterPro" id="IPR006264">
    <property type="entry name" value="EPSP_synthase"/>
</dbReference>
<dbReference type="PIRSF" id="PIRSF000505">
    <property type="entry name" value="EPSPS"/>
    <property type="match status" value="1"/>
</dbReference>
<evidence type="ECO:0000313" key="10">
    <source>
        <dbReference type="EMBL" id="KWX04173.1"/>
    </source>
</evidence>
<dbReference type="OrthoDB" id="9809920at2"/>
<comment type="subcellular location">
    <subcellularLocation>
        <location evidence="8">Cytoplasm</location>
    </subcellularLocation>
</comment>
<dbReference type="UniPathway" id="UPA00053">
    <property type="reaction ID" value="UER00089"/>
</dbReference>
<feature type="binding site" evidence="8">
    <location>
        <position position="31"/>
    </location>
    <ligand>
        <name>3-phosphoshikimate</name>
        <dbReference type="ChEBI" id="CHEBI:145989"/>
    </ligand>
</feature>
<feature type="binding site" evidence="8">
    <location>
        <position position="26"/>
    </location>
    <ligand>
        <name>phosphoenolpyruvate</name>
        <dbReference type="ChEBI" id="CHEBI:58702"/>
    </ligand>
</feature>
<gene>
    <name evidence="8" type="primary">aroA</name>
    <name evidence="10" type="ORF">TH66_09790</name>
    <name evidence="11" type="ORF">TR74_20565</name>
</gene>
<dbReference type="InterPro" id="IPR001986">
    <property type="entry name" value="Enolpyruvate_Tfrase_dom"/>
</dbReference>
<comment type="subunit">
    <text evidence="8">Monomer.</text>
</comment>
<dbReference type="FunFam" id="3.65.10.10:FF:000010">
    <property type="entry name" value="3-phosphoshikimate 1-carboxyvinyltransferase"/>
    <property type="match status" value="1"/>
</dbReference>